<dbReference type="Proteomes" id="UP000474061">
    <property type="component" value="Unassembled WGS sequence"/>
</dbReference>
<evidence type="ECO:0000313" key="2">
    <source>
        <dbReference type="Proteomes" id="UP000474061"/>
    </source>
</evidence>
<dbReference type="EMBL" id="VDCJ01000350">
    <property type="protein sequence ID" value="MRU24309.1"/>
    <property type="molecule type" value="Genomic_DNA"/>
</dbReference>
<protein>
    <submittedName>
        <fullName evidence="1">Uncharacterized protein</fullName>
    </submittedName>
</protein>
<organism evidence="1 2">
    <name type="scientific">Xylella fastidiosa subsp. multiplex</name>
    <dbReference type="NCBI Taxonomy" id="644357"/>
    <lineage>
        <taxon>Bacteria</taxon>
        <taxon>Pseudomonadati</taxon>
        <taxon>Pseudomonadota</taxon>
        <taxon>Gammaproteobacteria</taxon>
        <taxon>Lysobacterales</taxon>
        <taxon>Lysobacteraceae</taxon>
        <taxon>Xylella</taxon>
    </lineage>
</organism>
<reference evidence="1" key="2">
    <citation type="journal article" date="2020" name="Appl. Environ. Microbiol.">
        <title>Multiple intercontinental introductions associated with the emergence of a plant pathogen in Europe.</title>
        <authorList>
            <person name="Landa B.B."/>
            <person name="Castillo A.I."/>
            <person name="Giampetruzzi A."/>
            <person name="Kahn A."/>
            <person name="Roman-Ecija M."/>
            <person name="Velasco-Amo M.P."/>
            <person name="Navas-Cortes J.A."/>
            <person name="Marco-Noales E."/>
            <person name="Barbe S."/>
            <person name="Moralejo E."/>
            <person name="Coletta-Filho H.D."/>
            <person name="Saldarelli P."/>
            <person name="Saponari M."/>
            <person name="Almeida R.P.P."/>
        </authorList>
    </citation>
    <scope>NUCLEOTIDE SEQUENCE</scope>
    <source>
        <strain evidence="1">XYL1981</strain>
    </source>
</reference>
<sequence length="74" mass="8799">MGSWNAWVIALDAPDPFQVKRFCFMEEQRFIPALKVIPKPMGRPSRRYSERRVMVEASCLDMLFQARHVRLIQF</sequence>
<proteinExistence type="predicted"/>
<gene>
    <name evidence="1" type="ORF">FG476_09615</name>
</gene>
<evidence type="ECO:0000313" key="1">
    <source>
        <dbReference type="EMBL" id="MRU24309.1"/>
    </source>
</evidence>
<dbReference type="AlphaFoldDB" id="A0A9Q4QSU3"/>
<reference evidence="1" key="1">
    <citation type="submission" date="2019-05" db="EMBL/GenBank/DDBJ databases">
        <authorList>
            <person name="Castillo A."/>
            <person name="Giampetruzzi A."/>
            <person name="Landa B."/>
            <person name="Saponari M."/>
            <person name="Almeida R.P.P."/>
            <person name="Moralejo E."/>
            <person name="Marco-Noales E."/>
            <person name="Velasco-Amo M.P."/>
            <person name="Roman-Ecija M."/>
            <person name="Navarro I."/>
            <person name="Monterde A."/>
            <person name="Barbe S."/>
        </authorList>
    </citation>
    <scope>NUCLEOTIDE SEQUENCE</scope>
    <source>
        <strain evidence="1">XYL1981</strain>
    </source>
</reference>
<name>A0A9Q4QSU3_XYLFS</name>
<comment type="caution">
    <text evidence="1">The sequence shown here is derived from an EMBL/GenBank/DDBJ whole genome shotgun (WGS) entry which is preliminary data.</text>
</comment>
<accession>A0A9Q4QSU3</accession>